<accession>A0ABQ8T878</accession>
<comment type="caution">
    <text evidence="1">The sequence shown here is derived from an EMBL/GenBank/DDBJ whole genome shotgun (WGS) entry which is preliminary data.</text>
</comment>
<dbReference type="Proteomes" id="UP001148838">
    <property type="component" value="Unassembled WGS sequence"/>
</dbReference>
<organism evidence="1 2">
    <name type="scientific">Periplaneta americana</name>
    <name type="common">American cockroach</name>
    <name type="synonym">Blatta americana</name>
    <dbReference type="NCBI Taxonomy" id="6978"/>
    <lineage>
        <taxon>Eukaryota</taxon>
        <taxon>Metazoa</taxon>
        <taxon>Ecdysozoa</taxon>
        <taxon>Arthropoda</taxon>
        <taxon>Hexapoda</taxon>
        <taxon>Insecta</taxon>
        <taxon>Pterygota</taxon>
        <taxon>Neoptera</taxon>
        <taxon>Polyneoptera</taxon>
        <taxon>Dictyoptera</taxon>
        <taxon>Blattodea</taxon>
        <taxon>Blattoidea</taxon>
        <taxon>Blattidae</taxon>
        <taxon>Blattinae</taxon>
        <taxon>Periplaneta</taxon>
    </lineage>
</organism>
<name>A0ABQ8T878_PERAM</name>
<keyword evidence="2" id="KW-1185">Reference proteome</keyword>
<evidence type="ECO:0008006" key="3">
    <source>
        <dbReference type="Google" id="ProtNLM"/>
    </source>
</evidence>
<evidence type="ECO:0000313" key="1">
    <source>
        <dbReference type="EMBL" id="KAJ4442724.1"/>
    </source>
</evidence>
<gene>
    <name evidence="1" type="ORF">ANN_04315</name>
</gene>
<dbReference type="EMBL" id="JAJSOF020000013">
    <property type="protein sequence ID" value="KAJ4442724.1"/>
    <property type="molecule type" value="Genomic_DNA"/>
</dbReference>
<reference evidence="1 2" key="1">
    <citation type="journal article" date="2022" name="Allergy">
        <title>Genome assembly and annotation of Periplaneta americana reveal a comprehensive cockroach allergen profile.</title>
        <authorList>
            <person name="Wang L."/>
            <person name="Xiong Q."/>
            <person name="Saelim N."/>
            <person name="Wang L."/>
            <person name="Nong W."/>
            <person name="Wan A.T."/>
            <person name="Shi M."/>
            <person name="Liu X."/>
            <person name="Cao Q."/>
            <person name="Hui J.H.L."/>
            <person name="Sookrung N."/>
            <person name="Leung T.F."/>
            <person name="Tungtrongchitr A."/>
            <person name="Tsui S.K.W."/>
        </authorList>
    </citation>
    <scope>NUCLEOTIDE SEQUENCE [LARGE SCALE GENOMIC DNA]</scope>
    <source>
        <strain evidence="1">PWHHKU_190912</strain>
    </source>
</reference>
<protein>
    <recommendedName>
        <fullName evidence="3">Per a allergen</fullName>
    </recommendedName>
</protein>
<evidence type="ECO:0000313" key="2">
    <source>
        <dbReference type="Proteomes" id="UP001148838"/>
    </source>
</evidence>
<sequence>MNLREVGYDGRDWIILALDLYPADCGLMKAEFDAEKRSLLKTGGRPASDINVEDDPELDSCGIDIKMYSFPGKG</sequence>
<proteinExistence type="predicted"/>